<dbReference type="AlphaFoldDB" id="A0A4U8T2Z0"/>
<dbReference type="Proteomes" id="UP000029921">
    <property type="component" value="Unassembled WGS sequence"/>
</dbReference>
<feature type="compositionally biased region" description="Low complexity" evidence="1">
    <location>
        <begin position="118"/>
        <end position="130"/>
    </location>
</feature>
<gene>
    <name evidence="2" type="ORF">LS74_000235</name>
</gene>
<evidence type="ECO:0000256" key="1">
    <source>
        <dbReference type="SAM" id="MobiDB-lite"/>
    </source>
</evidence>
<evidence type="ECO:0000313" key="3">
    <source>
        <dbReference type="Proteomes" id="UP000029921"/>
    </source>
</evidence>
<name>A0A4U8T2Z0_9HELI</name>
<feature type="compositionally biased region" description="Basic residues" evidence="1">
    <location>
        <begin position="238"/>
        <end position="247"/>
    </location>
</feature>
<accession>A0A4U8T2Z0</accession>
<reference evidence="2 3" key="1">
    <citation type="journal article" date="2014" name="Genome Announc.">
        <title>Draft genome sequences of eight enterohepatic helicobacter species isolated from both laboratory and wild rodents.</title>
        <authorList>
            <person name="Sheh A."/>
            <person name="Shen Z."/>
            <person name="Fox J.G."/>
        </authorList>
    </citation>
    <scope>NUCLEOTIDE SEQUENCE [LARGE SCALE GENOMIC DNA]</scope>
    <source>
        <strain evidence="2 3">MIT 96-1001</strain>
    </source>
</reference>
<feature type="region of interest" description="Disordered" evidence="1">
    <location>
        <begin position="63"/>
        <end position="130"/>
    </location>
</feature>
<feature type="region of interest" description="Disordered" evidence="1">
    <location>
        <begin position="213"/>
        <end position="247"/>
    </location>
</feature>
<proteinExistence type="predicted"/>
<feature type="compositionally biased region" description="Polar residues" evidence="1">
    <location>
        <begin position="86"/>
        <end position="96"/>
    </location>
</feature>
<dbReference type="RefSeq" id="WP_052086516.1">
    <property type="nucleotide sequence ID" value="NZ_JRPE02000001.1"/>
</dbReference>
<comment type="caution">
    <text evidence="2">The sequence shown here is derived from an EMBL/GenBank/DDBJ whole genome shotgun (WGS) entry which is preliminary data.</text>
</comment>
<feature type="region of interest" description="Disordered" evidence="1">
    <location>
        <begin position="1"/>
        <end position="41"/>
    </location>
</feature>
<sequence length="247" mass="27805">MINRIKAAFGFKKDSNQDSPQKDSNNPQNQQYKQNSAKDGNDFAKILLEISEQEQANEYANTNTTATQERTHFNANGRGLGRLETSHTPSTQQPKTISIPRSRDSSTHNGSSSEIFTAAGRQGRAAGRRSGAISRYGGSIGRRSEEYKAIYQEADGFTTAEANQLLRSEEKSQLLHKQYQTLTELIAKNLENNREISQEIKRQQGIRAYKEFQSLESTKISPQESHTQNNTSQQDKKPSKKPKTHTR</sequence>
<evidence type="ECO:0000313" key="2">
    <source>
        <dbReference type="EMBL" id="TLD93815.1"/>
    </source>
</evidence>
<feature type="compositionally biased region" description="Polar residues" evidence="1">
    <location>
        <begin position="17"/>
        <end position="38"/>
    </location>
</feature>
<organism evidence="2 3">
    <name type="scientific">Helicobacter magdeburgensis</name>
    <dbReference type="NCBI Taxonomy" id="471858"/>
    <lineage>
        <taxon>Bacteria</taxon>
        <taxon>Pseudomonadati</taxon>
        <taxon>Campylobacterota</taxon>
        <taxon>Epsilonproteobacteria</taxon>
        <taxon>Campylobacterales</taxon>
        <taxon>Helicobacteraceae</taxon>
        <taxon>Helicobacter</taxon>
    </lineage>
</organism>
<dbReference type="EMBL" id="JRPE02000001">
    <property type="protein sequence ID" value="TLD93815.1"/>
    <property type="molecule type" value="Genomic_DNA"/>
</dbReference>
<keyword evidence="3" id="KW-1185">Reference proteome</keyword>
<protein>
    <submittedName>
        <fullName evidence="2">Uncharacterized protein</fullName>
    </submittedName>
</protein>
<feature type="compositionally biased region" description="Polar residues" evidence="1">
    <location>
        <begin position="214"/>
        <end position="230"/>
    </location>
</feature>